<dbReference type="EMBL" id="NBIM01000001">
    <property type="protein sequence ID" value="OXY82119.1"/>
    <property type="molecule type" value="Genomic_DNA"/>
</dbReference>
<sequence>MTLTPIHTLVHIGAGNGSQLPQYEAMAPVRLVLIEPLPSHAKALRQATANLANTEVWELAVSCIPSSEAKLTEYNLASASSLHPATGLNGLFPGIKVVQQHSVTTISPQTLIERLQLDPKQHNQLLIEANGEEQEILGSLLEHNYLTLFRYIQISMPDVPLYQSWYNPDELLSKLENHCFELRGTDNSDPDIPLWQLDLNPVKQDLKVTQSALQHANELNESLQQKLEALQQALKTEAEKREQAQLQANSSTQENDSQKVQYNQLSQQQKELLHQLKAETKEKEKIRQELKDSLHQLQQEKNRLAKANGVLTEYKDHAQELEKQTSELQLQLKSQRQGGEKAENQLEVTYQKLDDIKQQHQQLTQSQTELQKTLTTLNQQLQAEKQDKEQTQQQLNQSNAKVDQLKQTCDQLTKDNNTLKVKENLLLDLRKKHAELQQKHQKLLSEHQTTQSRQQLLESELLKAEAQIELIKELMLNGSAI</sequence>
<evidence type="ECO:0000313" key="3">
    <source>
        <dbReference type="Proteomes" id="UP000242757"/>
    </source>
</evidence>
<dbReference type="Proteomes" id="UP000242757">
    <property type="component" value="Unassembled WGS sequence"/>
</dbReference>
<feature type="compositionally biased region" description="Polar residues" evidence="1">
    <location>
        <begin position="244"/>
        <end position="259"/>
    </location>
</feature>
<protein>
    <recommendedName>
        <fullName evidence="4">Methyltransferase FkbM domain-containing protein</fullName>
    </recommendedName>
</protein>
<feature type="region of interest" description="Disordered" evidence="1">
    <location>
        <begin position="240"/>
        <end position="259"/>
    </location>
</feature>
<evidence type="ECO:0000256" key="1">
    <source>
        <dbReference type="SAM" id="MobiDB-lite"/>
    </source>
</evidence>
<dbReference type="OrthoDB" id="823440at2"/>
<proteinExistence type="predicted"/>
<reference evidence="2 3" key="1">
    <citation type="submission" date="2017-08" db="EMBL/GenBank/DDBJ databases">
        <title>A Genome Sequence of Oceanimonas doudoroffii ATCC 27123T.</title>
        <authorList>
            <person name="Brennan M.A."/>
            <person name="Maclea K.S."/>
            <person name="Mcclelland W.D."/>
            <person name="Trachtenberg A.M."/>
        </authorList>
    </citation>
    <scope>NUCLEOTIDE SEQUENCE [LARGE SCALE GENOMIC DNA]</scope>
    <source>
        <strain evidence="2 3">ATCC 27123</strain>
    </source>
</reference>
<dbReference type="AlphaFoldDB" id="A0A233RFG3"/>
<evidence type="ECO:0000313" key="2">
    <source>
        <dbReference type="EMBL" id="OXY82119.1"/>
    </source>
</evidence>
<gene>
    <name evidence="2" type="ORF">B6S08_00860</name>
</gene>
<name>A0A233RFG3_9GAMM</name>
<accession>A0A233RFG3</accession>
<keyword evidence="3" id="KW-1185">Reference proteome</keyword>
<comment type="caution">
    <text evidence="2">The sequence shown here is derived from an EMBL/GenBank/DDBJ whole genome shotgun (WGS) entry which is preliminary data.</text>
</comment>
<evidence type="ECO:0008006" key="4">
    <source>
        <dbReference type="Google" id="ProtNLM"/>
    </source>
</evidence>
<organism evidence="2 3">
    <name type="scientific">Oceanimonas doudoroffii</name>
    <dbReference type="NCBI Taxonomy" id="84158"/>
    <lineage>
        <taxon>Bacteria</taxon>
        <taxon>Pseudomonadati</taxon>
        <taxon>Pseudomonadota</taxon>
        <taxon>Gammaproteobacteria</taxon>
        <taxon>Aeromonadales</taxon>
        <taxon>Aeromonadaceae</taxon>
        <taxon>Oceanimonas</taxon>
    </lineage>
</organism>
<dbReference type="RefSeq" id="WP_094198898.1">
    <property type="nucleotide sequence ID" value="NZ_NBIM01000001.1"/>
</dbReference>